<evidence type="ECO:0000256" key="8">
    <source>
        <dbReference type="ARBA" id="ARBA00022723"/>
    </source>
</evidence>
<reference evidence="28" key="2">
    <citation type="journal article" date="2007" name="PLoS Biol.">
        <title>Survey sequencing and comparative analysis of the elephant shark (Callorhinchus milii) genome.</title>
        <authorList>
            <person name="Venkatesh B."/>
            <person name="Kirkness E.F."/>
            <person name="Loh Y.H."/>
            <person name="Halpern A.L."/>
            <person name="Lee A.P."/>
            <person name="Johnson J."/>
            <person name="Dandona N."/>
            <person name="Viswanathan L.D."/>
            <person name="Tay A."/>
            <person name="Venter J.C."/>
            <person name="Strausberg R.L."/>
            <person name="Brenner S."/>
        </authorList>
    </citation>
    <scope>NUCLEOTIDE SEQUENCE [LARGE SCALE GENOMIC DNA]</scope>
</reference>
<dbReference type="PANTHER" id="PTHR46485">
    <property type="entry name" value="LIM DOMAIN KINASE 1"/>
    <property type="match status" value="1"/>
</dbReference>
<dbReference type="CDD" id="cd06754">
    <property type="entry name" value="PDZ_LIMK-like"/>
    <property type="match status" value="1"/>
</dbReference>
<protein>
    <recommendedName>
        <fullName evidence="17">LIM domain kinase 1</fullName>
        <ecNumber evidence="4">2.7.11.1</ecNumber>
    </recommendedName>
</protein>
<evidence type="ECO:0000256" key="4">
    <source>
        <dbReference type="ARBA" id="ARBA00012513"/>
    </source>
</evidence>
<feature type="binding site" evidence="21">
    <location>
        <position position="327"/>
    </location>
    <ligand>
        <name>ATP</name>
        <dbReference type="ChEBI" id="CHEBI:30616"/>
    </ligand>
</feature>
<keyword evidence="10 21" id="KW-0547">Nucleotide-binding</keyword>
<name>A0A4W3IBM9_CALMI</name>
<feature type="domain" description="LIM zinc-binding" evidence="25">
    <location>
        <begin position="86"/>
        <end position="147"/>
    </location>
</feature>
<evidence type="ECO:0000256" key="20">
    <source>
        <dbReference type="PROSITE-ProRule" id="PRU00125"/>
    </source>
</evidence>
<evidence type="ECO:0000256" key="1">
    <source>
        <dbReference type="ARBA" id="ARBA00004123"/>
    </source>
</evidence>
<evidence type="ECO:0000259" key="26">
    <source>
        <dbReference type="PROSITE" id="PS50106"/>
    </source>
</evidence>
<dbReference type="GO" id="GO:0004674">
    <property type="term" value="F:protein serine/threonine kinase activity"/>
    <property type="evidence" value="ECO:0007669"/>
    <property type="project" value="UniProtKB-KW"/>
</dbReference>
<evidence type="ECO:0000256" key="22">
    <source>
        <dbReference type="SAM" id="MobiDB-lite"/>
    </source>
</evidence>
<keyword evidence="9" id="KW-0677">Repeat</keyword>
<dbReference type="EC" id="2.7.11.1" evidence="4"/>
<dbReference type="Gene3D" id="2.10.110.10">
    <property type="entry name" value="Cysteine Rich Protein"/>
    <property type="match status" value="2"/>
</dbReference>
<dbReference type="Gene3D" id="1.10.510.10">
    <property type="entry name" value="Transferase(Phosphotransferase) domain 1"/>
    <property type="match status" value="1"/>
</dbReference>
<sequence length="591" mass="66679">NARIIILQCVILSVCSACLVTGGCVPCCAGCGRSIYDGQYLQALNTDWHSTCFRCCECNVSLSHWYYEKEGRLYCKKDYWARFGELCHGCCEQITTGLIMVAGEHKYHPECFVCLSCGAFIGDGDGYALVERSKLFCSRCYYQTVVTPVPETPCPRIPHTVTLVSIPASSDGKRGFSVSIDQLCSPRSCSTDPEVKNSIHVGDRILEINGTPIRNVPLDEIDLLIQETSRLLQLTIEHDPHEAPVMCSGFARRRSSSVDKSPSSSAASSPASQKRNLGRSESLRIASRMHRIFRPSDLIHGEVLGKGCFGQAIKVTHKETGEVMVMKELIRFDDETQRTFLKEVKVMRCLDHPNVLKFIGVLYKDKRLNFITEYIRGGTLRDIIKDLDSPFPWNQRVSFGRDIAAGMTYLHSMNIIHRDLNSHNCLVREVSTVVVADFGLARMPSLHKPDRRKRYTVVGNPYWMAPEMINGRRYDEKVDIFSFGIVLCEMIGRVNADPDFLPRAMDFGLNISVFLERCCPQDCPPAFFPIAVMCCDLEPENRQPFVTLEQWLSALKLHLEMRLALTADLEQIDRAFFQSHSGNKEKVLETV</sequence>
<dbReference type="SUPFAM" id="SSF50156">
    <property type="entry name" value="PDZ domain-like"/>
    <property type="match status" value="1"/>
</dbReference>
<dbReference type="FunFam" id="2.10.110.10:FF:000038">
    <property type="entry name" value="LIM domain kinase 2"/>
    <property type="match status" value="1"/>
</dbReference>
<dbReference type="SMART" id="SM00132">
    <property type="entry name" value="LIM"/>
    <property type="match status" value="2"/>
</dbReference>
<dbReference type="Gene3D" id="2.30.42.10">
    <property type="match status" value="1"/>
</dbReference>
<keyword evidence="8 20" id="KW-0479">Metal-binding</keyword>
<dbReference type="Pfam" id="PF00595">
    <property type="entry name" value="PDZ"/>
    <property type="match status" value="1"/>
</dbReference>
<dbReference type="PANTHER" id="PTHR46485:SF7">
    <property type="entry name" value="LIM DOMAIN KINASE 1"/>
    <property type="match status" value="1"/>
</dbReference>
<dbReference type="GO" id="GO:0051496">
    <property type="term" value="P:positive regulation of stress fiber assembly"/>
    <property type="evidence" value="ECO:0007669"/>
    <property type="project" value="TreeGrafter"/>
</dbReference>
<dbReference type="InterPro" id="IPR001781">
    <property type="entry name" value="Znf_LIM"/>
</dbReference>
<evidence type="ECO:0000256" key="6">
    <source>
        <dbReference type="ARBA" id="ARBA00022527"/>
    </source>
</evidence>
<dbReference type="PRINTS" id="PR00109">
    <property type="entry name" value="TYRKINASE"/>
</dbReference>
<comment type="catalytic activity">
    <reaction evidence="18">
        <text>L-threonyl-[protein] + ATP = O-phospho-L-threonyl-[protein] + ADP + H(+)</text>
        <dbReference type="Rhea" id="RHEA:46608"/>
        <dbReference type="Rhea" id="RHEA-COMP:11060"/>
        <dbReference type="Rhea" id="RHEA-COMP:11605"/>
        <dbReference type="ChEBI" id="CHEBI:15378"/>
        <dbReference type="ChEBI" id="CHEBI:30013"/>
        <dbReference type="ChEBI" id="CHEBI:30616"/>
        <dbReference type="ChEBI" id="CHEBI:61977"/>
        <dbReference type="ChEBI" id="CHEBI:456216"/>
        <dbReference type="EC" id="2.7.11.1"/>
    </reaction>
    <physiologicalReaction direction="left-to-right" evidence="18">
        <dbReference type="Rhea" id="RHEA:46609"/>
    </physiologicalReaction>
</comment>
<feature type="domain" description="PDZ" evidence="26">
    <location>
        <begin position="163"/>
        <end position="240"/>
    </location>
</feature>
<dbReference type="InterPro" id="IPR017441">
    <property type="entry name" value="Protein_kinase_ATP_BS"/>
</dbReference>
<reference evidence="27" key="4">
    <citation type="submission" date="2025-08" db="UniProtKB">
        <authorList>
            <consortium name="Ensembl"/>
        </authorList>
    </citation>
    <scope>IDENTIFICATION</scope>
</reference>
<dbReference type="PROSITE" id="PS00478">
    <property type="entry name" value="LIM_DOMAIN_1"/>
    <property type="match status" value="2"/>
</dbReference>
<evidence type="ECO:0000256" key="17">
    <source>
        <dbReference type="ARBA" id="ARBA00040667"/>
    </source>
</evidence>
<evidence type="ECO:0000256" key="12">
    <source>
        <dbReference type="ARBA" id="ARBA00022833"/>
    </source>
</evidence>
<keyword evidence="12 20" id="KW-0862">Zinc</keyword>
<feature type="region of interest" description="Disordered" evidence="22">
    <location>
        <begin position="252"/>
        <end position="280"/>
    </location>
</feature>
<dbReference type="InterPro" id="IPR000719">
    <property type="entry name" value="Prot_kinase_dom"/>
</dbReference>
<accession>A0A4W3IBM9</accession>
<dbReference type="GO" id="GO:0005634">
    <property type="term" value="C:nucleus"/>
    <property type="evidence" value="ECO:0007669"/>
    <property type="project" value="UniProtKB-SubCell"/>
</dbReference>
<feature type="domain" description="Protein kinase" evidence="24">
    <location>
        <begin position="298"/>
        <end position="552"/>
    </location>
</feature>
<evidence type="ECO:0000256" key="5">
    <source>
        <dbReference type="ARBA" id="ARBA00022490"/>
    </source>
</evidence>
<dbReference type="InterPro" id="IPR001478">
    <property type="entry name" value="PDZ"/>
</dbReference>
<evidence type="ECO:0000256" key="15">
    <source>
        <dbReference type="ARBA" id="ARBA00023212"/>
    </source>
</evidence>
<keyword evidence="7" id="KW-0808">Transferase</keyword>
<dbReference type="AlphaFoldDB" id="A0A4W3IBM9"/>
<dbReference type="Gene3D" id="3.30.200.20">
    <property type="entry name" value="Phosphorylase Kinase, domain 1"/>
    <property type="match status" value="1"/>
</dbReference>
<dbReference type="GO" id="GO:0043005">
    <property type="term" value="C:neuron projection"/>
    <property type="evidence" value="ECO:0007669"/>
    <property type="project" value="TreeGrafter"/>
</dbReference>
<dbReference type="Proteomes" id="UP000314986">
    <property type="component" value="Unassembled WGS sequence"/>
</dbReference>
<dbReference type="InterPro" id="IPR036034">
    <property type="entry name" value="PDZ_sf"/>
</dbReference>
<dbReference type="SMART" id="SM00228">
    <property type="entry name" value="PDZ"/>
    <property type="match status" value="1"/>
</dbReference>
<evidence type="ECO:0000256" key="21">
    <source>
        <dbReference type="PROSITE-ProRule" id="PRU10141"/>
    </source>
</evidence>
<evidence type="ECO:0000313" key="28">
    <source>
        <dbReference type="Proteomes" id="UP000314986"/>
    </source>
</evidence>
<comment type="catalytic activity">
    <reaction evidence="19">
        <text>L-seryl-[protein] + ATP = O-phospho-L-seryl-[protein] + ADP + H(+)</text>
        <dbReference type="Rhea" id="RHEA:17989"/>
        <dbReference type="Rhea" id="RHEA-COMP:9863"/>
        <dbReference type="Rhea" id="RHEA-COMP:11604"/>
        <dbReference type="ChEBI" id="CHEBI:15378"/>
        <dbReference type="ChEBI" id="CHEBI:29999"/>
        <dbReference type="ChEBI" id="CHEBI:30616"/>
        <dbReference type="ChEBI" id="CHEBI:83421"/>
        <dbReference type="ChEBI" id="CHEBI:456216"/>
        <dbReference type="EC" id="2.7.11.1"/>
    </reaction>
    <physiologicalReaction direction="left-to-right" evidence="19">
        <dbReference type="Rhea" id="RHEA:17990"/>
    </physiologicalReaction>
</comment>
<dbReference type="GeneTree" id="ENSGT00940000156345"/>
<evidence type="ECO:0000256" key="2">
    <source>
        <dbReference type="ARBA" id="ARBA00004245"/>
    </source>
</evidence>
<keyword evidence="15" id="KW-0206">Cytoskeleton</keyword>
<proteinExistence type="inferred from homology"/>
<evidence type="ECO:0000313" key="27">
    <source>
        <dbReference type="Ensembl" id="ENSCMIP00000026132.1"/>
    </source>
</evidence>
<feature type="compositionally biased region" description="Low complexity" evidence="22">
    <location>
        <begin position="258"/>
        <end position="272"/>
    </location>
</feature>
<feature type="signal peptide" evidence="23">
    <location>
        <begin position="1"/>
        <end position="17"/>
    </location>
</feature>
<dbReference type="PROSITE" id="PS50011">
    <property type="entry name" value="PROTEIN_KINASE_DOM"/>
    <property type="match status" value="1"/>
</dbReference>
<evidence type="ECO:0000259" key="24">
    <source>
        <dbReference type="PROSITE" id="PS50011"/>
    </source>
</evidence>
<dbReference type="SUPFAM" id="SSF56112">
    <property type="entry name" value="Protein kinase-like (PK-like)"/>
    <property type="match status" value="1"/>
</dbReference>
<evidence type="ECO:0000256" key="18">
    <source>
        <dbReference type="ARBA" id="ARBA00048659"/>
    </source>
</evidence>
<evidence type="ECO:0000256" key="9">
    <source>
        <dbReference type="ARBA" id="ARBA00022737"/>
    </source>
</evidence>
<dbReference type="GO" id="GO:0005737">
    <property type="term" value="C:cytoplasm"/>
    <property type="evidence" value="ECO:0007669"/>
    <property type="project" value="TreeGrafter"/>
</dbReference>
<evidence type="ECO:0000256" key="3">
    <source>
        <dbReference type="ARBA" id="ARBA00005843"/>
    </source>
</evidence>
<keyword evidence="5" id="KW-0963">Cytoplasm</keyword>
<dbReference type="Ensembl" id="ENSCMIT00000026560.1">
    <property type="protein sequence ID" value="ENSCMIP00000026132.1"/>
    <property type="gene ID" value="ENSCMIG00000011242.1"/>
</dbReference>
<reference evidence="28" key="1">
    <citation type="journal article" date="2006" name="Science">
        <title>Ancient noncoding elements conserved in the human genome.</title>
        <authorList>
            <person name="Venkatesh B."/>
            <person name="Kirkness E.F."/>
            <person name="Loh Y.H."/>
            <person name="Halpern A.L."/>
            <person name="Lee A.P."/>
            <person name="Johnson J."/>
            <person name="Dandona N."/>
            <person name="Viswanathan L.D."/>
            <person name="Tay A."/>
            <person name="Venter J.C."/>
            <person name="Strausberg R.L."/>
            <person name="Brenner S."/>
        </authorList>
    </citation>
    <scope>NUCLEOTIDE SEQUENCE [LARGE SCALE GENOMIC DNA]</scope>
</reference>
<keyword evidence="13 21" id="KW-0067">ATP-binding</keyword>
<evidence type="ECO:0000256" key="23">
    <source>
        <dbReference type="SAM" id="SignalP"/>
    </source>
</evidence>
<keyword evidence="14 20" id="KW-0440">LIM domain</keyword>
<dbReference type="FunFam" id="2.10.110.10:FF:000082">
    <property type="entry name" value="LIM domain kinase 1"/>
    <property type="match status" value="1"/>
</dbReference>
<dbReference type="InterPro" id="IPR001245">
    <property type="entry name" value="Ser-Thr/Tyr_kinase_cat_dom"/>
</dbReference>
<keyword evidence="28" id="KW-1185">Reference proteome</keyword>
<comment type="subcellular location">
    <subcellularLocation>
        <location evidence="2">Cytoplasm</location>
        <location evidence="2">Cytoskeleton</location>
    </subcellularLocation>
    <subcellularLocation>
        <location evidence="1">Nucleus</location>
    </subcellularLocation>
</comment>
<dbReference type="PROSITE" id="PS50106">
    <property type="entry name" value="PDZ"/>
    <property type="match status" value="1"/>
</dbReference>
<evidence type="ECO:0000256" key="7">
    <source>
        <dbReference type="ARBA" id="ARBA00022679"/>
    </source>
</evidence>
<feature type="domain" description="LIM zinc-binding" evidence="25">
    <location>
        <begin position="26"/>
        <end position="85"/>
    </location>
</feature>
<keyword evidence="11" id="KW-0418">Kinase</keyword>
<organism evidence="27 28">
    <name type="scientific">Callorhinchus milii</name>
    <name type="common">Ghost shark</name>
    <dbReference type="NCBI Taxonomy" id="7868"/>
    <lineage>
        <taxon>Eukaryota</taxon>
        <taxon>Metazoa</taxon>
        <taxon>Chordata</taxon>
        <taxon>Craniata</taxon>
        <taxon>Vertebrata</taxon>
        <taxon>Chondrichthyes</taxon>
        <taxon>Holocephali</taxon>
        <taxon>Chimaeriformes</taxon>
        <taxon>Callorhinchidae</taxon>
        <taxon>Callorhinchus</taxon>
    </lineage>
</organism>
<keyword evidence="16" id="KW-0539">Nucleus</keyword>
<keyword evidence="23" id="KW-0732">Signal</keyword>
<evidence type="ECO:0000256" key="14">
    <source>
        <dbReference type="ARBA" id="ARBA00023038"/>
    </source>
</evidence>
<reference evidence="27" key="5">
    <citation type="submission" date="2025-09" db="UniProtKB">
        <authorList>
            <consortium name="Ensembl"/>
        </authorList>
    </citation>
    <scope>IDENTIFICATION</scope>
</reference>
<evidence type="ECO:0000256" key="10">
    <source>
        <dbReference type="ARBA" id="ARBA00022741"/>
    </source>
</evidence>
<evidence type="ECO:0000256" key="16">
    <source>
        <dbReference type="ARBA" id="ARBA00023242"/>
    </source>
</evidence>
<evidence type="ECO:0000259" key="25">
    <source>
        <dbReference type="PROSITE" id="PS50023"/>
    </source>
</evidence>
<dbReference type="GO" id="GO:0005524">
    <property type="term" value="F:ATP binding"/>
    <property type="evidence" value="ECO:0007669"/>
    <property type="project" value="UniProtKB-UniRule"/>
</dbReference>
<feature type="chain" id="PRO_5021376224" description="LIM domain kinase 1" evidence="23">
    <location>
        <begin position="18"/>
        <end position="591"/>
    </location>
</feature>
<dbReference type="SUPFAM" id="SSF57716">
    <property type="entry name" value="Glucocorticoid receptor-like (DNA-binding domain)"/>
    <property type="match status" value="3"/>
</dbReference>
<dbReference type="Pfam" id="PF07714">
    <property type="entry name" value="PK_Tyr_Ser-Thr"/>
    <property type="match status" value="1"/>
</dbReference>
<reference evidence="28" key="3">
    <citation type="journal article" date="2014" name="Nature">
        <title>Elephant shark genome provides unique insights into gnathostome evolution.</title>
        <authorList>
            <consortium name="International Elephant Shark Genome Sequencing Consortium"/>
            <person name="Venkatesh B."/>
            <person name="Lee A.P."/>
            <person name="Ravi V."/>
            <person name="Maurya A.K."/>
            <person name="Lian M.M."/>
            <person name="Swann J.B."/>
            <person name="Ohta Y."/>
            <person name="Flajnik M.F."/>
            <person name="Sutoh Y."/>
            <person name="Kasahara M."/>
            <person name="Hoon S."/>
            <person name="Gangu V."/>
            <person name="Roy S.W."/>
            <person name="Irimia M."/>
            <person name="Korzh V."/>
            <person name="Kondrychyn I."/>
            <person name="Lim Z.W."/>
            <person name="Tay B.H."/>
            <person name="Tohari S."/>
            <person name="Kong K.W."/>
            <person name="Ho S."/>
            <person name="Lorente-Galdos B."/>
            <person name="Quilez J."/>
            <person name="Marques-Bonet T."/>
            <person name="Raney B.J."/>
            <person name="Ingham P.W."/>
            <person name="Tay A."/>
            <person name="Hillier L.W."/>
            <person name="Minx P."/>
            <person name="Boehm T."/>
            <person name="Wilson R.K."/>
            <person name="Brenner S."/>
            <person name="Warren W.C."/>
        </authorList>
    </citation>
    <scope>NUCLEOTIDE SEQUENCE [LARGE SCALE GENOMIC DNA]</scope>
</reference>
<evidence type="ECO:0000256" key="11">
    <source>
        <dbReference type="ARBA" id="ARBA00022777"/>
    </source>
</evidence>
<dbReference type="FunFam" id="3.30.200.20:FF:000038">
    <property type="entry name" value="LIM domain kinase 2"/>
    <property type="match status" value="1"/>
</dbReference>
<dbReference type="Pfam" id="PF00412">
    <property type="entry name" value="LIM"/>
    <property type="match status" value="2"/>
</dbReference>
<dbReference type="GO" id="GO:0046872">
    <property type="term" value="F:metal ion binding"/>
    <property type="evidence" value="ECO:0007669"/>
    <property type="project" value="UniProtKB-KW"/>
</dbReference>
<dbReference type="PROSITE" id="PS50023">
    <property type="entry name" value="LIM_DOMAIN_2"/>
    <property type="match status" value="2"/>
</dbReference>
<evidence type="ECO:0000256" key="19">
    <source>
        <dbReference type="ARBA" id="ARBA00048977"/>
    </source>
</evidence>
<dbReference type="GO" id="GO:0030036">
    <property type="term" value="P:actin cytoskeleton organization"/>
    <property type="evidence" value="ECO:0007669"/>
    <property type="project" value="TreeGrafter"/>
</dbReference>
<gene>
    <name evidence="27" type="primary">limk1a</name>
</gene>
<dbReference type="InterPro" id="IPR050940">
    <property type="entry name" value="Actin_reg-Ser/Thr_kinase"/>
</dbReference>
<dbReference type="GO" id="GO:0005856">
    <property type="term" value="C:cytoskeleton"/>
    <property type="evidence" value="ECO:0007669"/>
    <property type="project" value="UniProtKB-SubCell"/>
</dbReference>
<keyword evidence="6" id="KW-0723">Serine/threonine-protein kinase</keyword>
<dbReference type="PROSITE" id="PS00107">
    <property type="entry name" value="PROTEIN_KINASE_ATP"/>
    <property type="match status" value="1"/>
</dbReference>
<comment type="similarity">
    <text evidence="3">Belongs to the protein kinase superfamily. TKL Ser/Thr protein kinase family.</text>
</comment>
<evidence type="ECO:0000256" key="13">
    <source>
        <dbReference type="ARBA" id="ARBA00022840"/>
    </source>
</evidence>
<dbReference type="InterPro" id="IPR011009">
    <property type="entry name" value="Kinase-like_dom_sf"/>
</dbReference>